<dbReference type="AlphaFoldDB" id="A0A2U2M1M3"/>
<evidence type="ECO:0000313" key="3">
    <source>
        <dbReference type="Proteomes" id="UP000245607"/>
    </source>
</evidence>
<feature type="coiled-coil region" evidence="1">
    <location>
        <begin position="153"/>
        <end position="184"/>
    </location>
</feature>
<comment type="caution">
    <text evidence="2">The sequence shown here is derived from an EMBL/GenBank/DDBJ whole genome shotgun (WGS) entry which is preliminary data.</text>
</comment>
<organism evidence="2 3">
    <name type="scientific">Ligilactobacillus salivarius</name>
    <dbReference type="NCBI Taxonomy" id="1624"/>
    <lineage>
        <taxon>Bacteria</taxon>
        <taxon>Bacillati</taxon>
        <taxon>Bacillota</taxon>
        <taxon>Bacilli</taxon>
        <taxon>Lactobacillales</taxon>
        <taxon>Lactobacillaceae</taxon>
        <taxon>Ligilactobacillus</taxon>
    </lineage>
</organism>
<evidence type="ECO:0000313" key="2">
    <source>
        <dbReference type="EMBL" id="PWG50774.1"/>
    </source>
</evidence>
<evidence type="ECO:0008006" key="4">
    <source>
        <dbReference type="Google" id="ProtNLM"/>
    </source>
</evidence>
<accession>A0A2U2M1M3</accession>
<dbReference type="Pfam" id="PF09669">
    <property type="entry name" value="Phage_pRha"/>
    <property type="match status" value="1"/>
</dbReference>
<proteinExistence type="predicted"/>
<dbReference type="EMBL" id="QFAS01000010">
    <property type="protein sequence ID" value="PWG50774.1"/>
    <property type="molecule type" value="Genomic_DNA"/>
</dbReference>
<protein>
    <recommendedName>
        <fullName evidence="4">Phage regulatory protein</fullName>
    </recommendedName>
</protein>
<keyword evidence="1" id="KW-0175">Coiled coil</keyword>
<dbReference type="Proteomes" id="UP000245607">
    <property type="component" value="Unassembled WGS sequence"/>
</dbReference>
<sequence length="223" mass="25774">MLDLVFYTDNTLKAEPYTTSEIIANNTNNSRIAVRRLIEKHINRLKQFGKVEFEMQPLPSGQKAKVYKLNEQQATLLITFLDNSDIVANFKTLLVKQFYEMRDELTKRNINRAIEKPVKKTLMESVKNWKYTSKHAYSNINRLLIKGATGLSINALKKERGDAKAALDLLTSQEQEKYKQLEQKVIAYIEADFDYQLIKALLTGKEIKFIYQGAMQDDKLTIS</sequence>
<name>A0A2U2M1M3_9LACO</name>
<reference evidence="2 3" key="1">
    <citation type="submission" date="2018-05" db="EMBL/GenBank/DDBJ databases">
        <title>Lactobacillus salivarius genome sequencing and assembly.</title>
        <authorList>
            <person name="Audisio C."/>
            <person name="Albarracin L."/>
            <person name="Torres M.J."/>
            <person name="Hebert E.M."/>
            <person name="Saavedra L."/>
        </authorList>
    </citation>
    <scope>NUCLEOTIDE SEQUENCE [LARGE SCALE GENOMIC DNA]</scope>
    <source>
        <strain evidence="2 3">A3iob</strain>
    </source>
</reference>
<dbReference type="RefSeq" id="WP_109242184.1">
    <property type="nucleotide sequence ID" value="NZ_QFAS01000010.1"/>
</dbReference>
<gene>
    <name evidence="2" type="ORF">DB362_07970</name>
</gene>
<dbReference type="InterPro" id="IPR014054">
    <property type="entry name" value="Phage_regulatory_Rha"/>
</dbReference>
<evidence type="ECO:0000256" key="1">
    <source>
        <dbReference type="SAM" id="Coils"/>
    </source>
</evidence>